<sequence>MPRIPRSLTPSSWLQGTSATSNVVARASLRTSRSQNSIPIVPTTTPSLSTATSSLFPITTLSLSTSSASTPSTLAAHAHAHAHAQRTPFSSSPLNRASPPSTLLHLLPPHPFTHPSVLCPRYVTYGCEYQPSQLKRKRKHGYLSRKRTKNGRRVLERRFSKGRKFLSH</sequence>
<evidence type="ECO:0000256" key="5">
    <source>
        <dbReference type="SAM" id="MobiDB-lite"/>
    </source>
</evidence>
<name>A0A238EZN7_9BASI</name>
<comment type="similarity">
    <text evidence="1">Belongs to the bacterial ribosomal protein bL34 family.</text>
</comment>
<dbReference type="STRING" id="269621.A0A238EZN7"/>
<dbReference type="AlphaFoldDB" id="A0A238EZN7"/>
<feature type="region of interest" description="Disordered" evidence="5">
    <location>
        <begin position="74"/>
        <end position="102"/>
    </location>
</feature>
<dbReference type="NCBIfam" id="TIGR01030">
    <property type="entry name" value="rpmH_bact"/>
    <property type="match status" value="1"/>
</dbReference>
<reference evidence="7" key="1">
    <citation type="submission" date="2016-09" db="EMBL/GenBank/DDBJ databases">
        <authorList>
            <person name="Jeantristanb JTB J.-T."/>
            <person name="Ricardo R."/>
        </authorList>
    </citation>
    <scope>NUCLEOTIDE SEQUENCE [LARGE SCALE GENOMIC DNA]</scope>
</reference>
<protein>
    <recommendedName>
        <fullName evidence="4">Large ribosomal subunit protein bL34m</fullName>
    </recommendedName>
</protein>
<keyword evidence="2" id="KW-0689">Ribosomal protein</keyword>
<dbReference type="Proteomes" id="UP000198372">
    <property type="component" value="Unassembled WGS sequence"/>
</dbReference>
<keyword evidence="3" id="KW-0687">Ribonucleoprotein</keyword>
<evidence type="ECO:0000313" key="6">
    <source>
        <dbReference type="EMBL" id="SCV67330.1"/>
    </source>
</evidence>
<dbReference type="EMBL" id="FMSP01000001">
    <property type="protein sequence ID" value="SCV67330.1"/>
    <property type="molecule type" value="Genomic_DNA"/>
</dbReference>
<dbReference type="GO" id="GO:0006412">
    <property type="term" value="P:translation"/>
    <property type="evidence" value="ECO:0007669"/>
    <property type="project" value="InterPro"/>
</dbReference>
<dbReference type="Gene3D" id="1.10.287.3980">
    <property type="match status" value="1"/>
</dbReference>
<proteinExistence type="inferred from homology"/>
<dbReference type="FunFam" id="1.10.287.3980:FF:000001">
    <property type="entry name" value="Mitochondrial ribosomal protein L34"/>
    <property type="match status" value="1"/>
</dbReference>
<evidence type="ECO:0000256" key="3">
    <source>
        <dbReference type="ARBA" id="ARBA00023274"/>
    </source>
</evidence>
<dbReference type="PANTHER" id="PTHR14503:SF4">
    <property type="entry name" value="LARGE RIBOSOMAL SUBUNIT PROTEIN BL34M"/>
    <property type="match status" value="1"/>
</dbReference>
<evidence type="ECO:0000313" key="7">
    <source>
        <dbReference type="Proteomes" id="UP000198372"/>
    </source>
</evidence>
<dbReference type="InterPro" id="IPR000271">
    <property type="entry name" value="Ribosomal_bL34"/>
</dbReference>
<dbReference type="GO" id="GO:0003735">
    <property type="term" value="F:structural constituent of ribosome"/>
    <property type="evidence" value="ECO:0007669"/>
    <property type="project" value="InterPro"/>
</dbReference>
<accession>A0A238EZN7</accession>
<dbReference type="Pfam" id="PF00468">
    <property type="entry name" value="Ribosomal_L34"/>
    <property type="match status" value="1"/>
</dbReference>
<dbReference type="GO" id="GO:0005762">
    <property type="term" value="C:mitochondrial large ribosomal subunit"/>
    <property type="evidence" value="ECO:0007669"/>
    <property type="project" value="TreeGrafter"/>
</dbReference>
<gene>
    <name evidence="6" type="ORF">BQ2448_5976</name>
</gene>
<evidence type="ECO:0000256" key="4">
    <source>
        <dbReference type="ARBA" id="ARBA00035274"/>
    </source>
</evidence>
<dbReference type="OrthoDB" id="431691at2759"/>
<organism evidence="6 7">
    <name type="scientific">Microbotryum intermedium</name>
    <dbReference type="NCBI Taxonomy" id="269621"/>
    <lineage>
        <taxon>Eukaryota</taxon>
        <taxon>Fungi</taxon>
        <taxon>Dikarya</taxon>
        <taxon>Basidiomycota</taxon>
        <taxon>Pucciniomycotina</taxon>
        <taxon>Microbotryomycetes</taxon>
        <taxon>Microbotryales</taxon>
        <taxon>Microbotryaceae</taxon>
        <taxon>Microbotryum</taxon>
    </lineage>
</organism>
<dbReference type="PANTHER" id="PTHR14503">
    <property type="entry name" value="MITOCHONDRIAL RIBOSOMAL PROTEIN 34 FAMILY MEMBER"/>
    <property type="match status" value="1"/>
</dbReference>
<keyword evidence="7" id="KW-1185">Reference proteome</keyword>
<evidence type="ECO:0000256" key="2">
    <source>
        <dbReference type="ARBA" id="ARBA00022980"/>
    </source>
</evidence>
<evidence type="ECO:0000256" key="1">
    <source>
        <dbReference type="ARBA" id="ARBA00010111"/>
    </source>
</evidence>